<evidence type="ECO:0000313" key="8">
    <source>
        <dbReference type="EMBL" id="CAB4727054.1"/>
    </source>
</evidence>
<dbReference type="Pfam" id="PF03279">
    <property type="entry name" value="Lip_A_acyltrans"/>
    <property type="match status" value="1"/>
</dbReference>
<evidence type="ECO:0000256" key="4">
    <source>
        <dbReference type="ARBA" id="ARBA00022679"/>
    </source>
</evidence>
<name>A0A6J6C0D0_9ZZZZ</name>
<dbReference type="EMBL" id="CAFBMG010000018">
    <property type="protein sequence ID" value="CAB4892667.1"/>
    <property type="molecule type" value="Genomic_DNA"/>
</dbReference>
<reference evidence="7" key="1">
    <citation type="submission" date="2020-05" db="EMBL/GenBank/DDBJ databases">
        <authorList>
            <person name="Chiriac C."/>
            <person name="Salcher M."/>
            <person name="Ghai R."/>
            <person name="Kavagutti S V."/>
        </authorList>
    </citation>
    <scope>NUCLEOTIDE SEQUENCE</scope>
</reference>
<dbReference type="InterPro" id="IPR004960">
    <property type="entry name" value="LipA_acyltrans"/>
</dbReference>
<proteinExistence type="predicted"/>
<accession>A0A6J6C0D0</accession>
<evidence type="ECO:0000256" key="6">
    <source>
        <dbReference type="ARBA" id="ARBA00023315"/>
    </source>
</evidence>
<gene>
    <name evidence="7" type="ORF">UFOPK1358_01249</name>
    <name evidence="8" type="ORF">UFOPK2766_00060</name>
    <name evidence="9" type="ORF">UFOPK3519_00387</name>
</gene>
<dbReference type="PANTHER" id="PTHR30606:SF10">
    <property type="entry name" value="PHOSPHATIDYLINOSITOL MANNOSIDE ACYLTRANSFERASE"/>
    <property type="match status" value="1"/>
</dbReference>
<evidence type="ECO:0000313" key="7">
    <source>
        <dbReference type="EMBL" id="CAB4544851.1"/>
    </source>
</evidence>
<keyword evidence="3" id="KW-0997">Cell inner membrane</keyword>
<protein>
    <submittedName>
        <fullName evidence="7">Unannotated protein</fullName>
    </submittedName>
</protein>
<comment type="subcellular location">
    <subcellularLocation>
        <location evidence="1">Cell inner membrane</location>
    </subcellularLocation>
</comment>
<keyword evidence="4" id="KW-0808">Transferase</keyword>
<sequence length="333" mass="36456">MELSVRKLRVASALAEYLPSAVARPLVSSASSVFAHRSPSERLVIERYLRRIYGLALDGVTPDPNNRSWTLPVDAPITEAQLEEKVEQVFESFGRYWLDALRLPSLSLDELDRTFTYEGLEHLIVPAQAGQGVIAAIPHLGSWESASRWLVLTHDISVAAAVEHLEPPELFEWFLSYRRDQLGLNVIAVGPTAAVELAGALSAGSVLCLLSDRDLTGDGIEVEFFGERTTLPGGAALLALRSGAPLVPVAVFVQGNNHHAVVLPPLDTQRRGRLRADVQRVTQEMANALEVLICRDPTQWHVLQPNWPSDFAALGMPLPAWVEAKSEKGRSDA</sequence>
<dbReference type="EMBL" id="CAEZYU010000002">
    <property type="protein sequence ID" value="CAB4727054.1"/>
    <property type="molecule type" value="Genomic_DNA"/>
</dbReference>
<dbReference type="EMBL" id="CAEZSF010000124">
    <property type="protein sequence ID" value="CAB4544851.1"/>
    <property type="molecule type" value="Genomic_DNA"/>
</dbReference>
<keyword evidence="5" id="KW-0472">Membrane</keyword>
<dbReference type="GO" id="GO:0016746">
    <property type="term" value="F:acyltransferase activity"/>
    <property type="evidence" value="ECO:0007669"/>
    <property type="project" value="UniProtKB-KW"/>
</dbReference>
<evidence type="ECO:0000256" key="3">
    <source>
        <dbReference type="ARBA" id="ARBA00022519"/>
    </source>
</evidence>
<evidence type="ECO:0000313" key="9">
    <source>
        <dbReference type="EMBL" id="CAB4892667.1"/>
    </source>
</evidence>
<evidence type="ECO:0000256" key="2">
    <source>
        <dbReference type="ARBA" id="ARBA00022475"/>
    </source>
</evidence>
<evidence type="ECO:0000256" key="5">
    <source>
        <dbReference type="ARBA" id="ARBA00023136"/>
    </source>
</evidence>
<dbReference type="AlphaFoldDB" id="A0A6J6C0D0"/>
<dbReference type="GO" id="GO:0008610">
    <property type="term" value="P:lipid biosynthetic process"/>
    <property type="evidence" value="ECO:0007669"/>
    <property type="project" value="UniProtKB-ARBA"/>
</dbReference>
<dbReference type="CDD" id="cd07984">
    <property type="entry name" value="LPLAT_LABLAT-like"/>
    <property type="match status" value="1"/>
</dbReference>
<dbReference type="PANTHER" id="PTHR30606">
    <property type="entry name" value="LIPID A BIOSYNTHESIS LAUROYL ACYLTRANSFERASE"/>
    <property type="match status" value="1"/>
</dbReference>
<keyword evidence="2" id="KW-1003">Cell membrane</keyword>
<evidence type="ECO:0000256" key="1">
    <source>
        <dbReference type="ARBA" id="ARBA00004533"/>
    </source>
</evidence>
<dbReference type="GO" id="GO:1901137">
    <property type="term" value="P:carbohydrate derivative biosynthetic process"/>
    <property type="evidence" value="ECO:0007669"/>
    <property type="project" value="UniProtKB-ARBA"/>
</dbReference>
<dbReference type="GO" id="GO:0005886">
    <property type="term" value="C:plasma membrane"/>
    <property type="evidence" value="ECO:0007669"/>
    <property type="project" value="UniProtKB-SubCell"/>
</dbReference>
<dbReference type="NCBIfam" id="NF005919">
    <property type="entry name" value="PRK07920.1"/>
    <property type="match status" value="1"/>
</dbReference>
<organism evidence="7">
    <name type="scientific">freshwater metagenome</name>
    <dbReference type="NCBI Taxonomy" id="449393"/>
    <lineage>
        <taxon>unclassified sequences</taxon>
        <taxon>metagenomes</taxon>
        <taxon>ecological metagenomes</taxon>
    </lineage>
</organism>
<keyword evidence="6" id="KW-0012">Acyltransferase</keyword>